<organism evidence="9 10">
    <name type="scientific">Brevibacillus parabrevis</name>
    <dbReference type="NCBI Taxonomy" id="54914"/>
    <lineage>
        <taxon>Bacteria</taxon>
        <taxon>Bacillati</taxon>
        <taxon>Bacillota</taxon>
        <taxon>Bacilli</taxon>
        <taxon>Bacillales</taxon>
        <taxon>Paenibacillaceae</taxon>
        <taxon>Brevibacillus</taxon>
    </lineage>
</organism>
<evidence type="ECO:0000313" key="10">
    <source>
        <dbReference type="Proteomes" id="UP000316882"/>
    </source>
</evidence>
<feature type="transmembrane region" description="Helical" evidence="7">
    <location>
        <begin position="169"/>
        <end position="189"/>
    </location>
</feature>
<dbReference type="RefSeq" id="WP_122964392.1">
    <property type="nucleotide sequence ID" value="NZ_BJMH01000008.1"/>
</dbReference>
<dbReference type="PANTHER" id="PTHR23522:SF4">
    <property type="entry name" value="NUCLEOSIDE PERMEASE NUPG-RELATED"/>
    <property type="match status" value="1"/>
</dbReference>
<feature type="transmembrane region" description="Helical" evidence="7">
    <location>
        <begin position="215"/>
        <end position="237"/>
    </location>
</feature>
<reference evidence="9 10" key="1">
    <citation type="submission" date="2019-06" db="EMBL/GenBank/DDBJ databases">
        <title>Whole genome shotgun sequence of Brevibacillus parabrevis NBRC 12334.</title>
        <authorList>
            <person name="Hosoyama A."/>
            <person name="Uohara A."/>
            <person name="Ohji S."/>
            <person name="Ichikawa N."/>
        </authorList>
    </citation>
    <scope>NUCLEOTIDE SEQUENCE [LARGE SCALE GENOMIC DNA]</scope>
    <source>
        <strain evidence="9 10">NBRC 12334</strain>
    </source>
</reference>
<dbReference type="PROSITE" id="PS50850">
    <property type="entry name" value="MFS"/>
    <property type="match status" value="1"/>
</dbReference>
<name>A0A4Y3PGF6_BREPA</name>
<protein>
    <submittedName>
        <fullName evidence="9">MFS metabolite transporter</fullName>
    </submittedName>
</protein>
<dbReference type="Gene3D" id="1.20.1250.20">
    <property type="entry name" value="MFS general substrate transporter like domains"/>
    <property type="match status" value="2"/>
</dbReference>
<dbReference type="GO" id="GO:0015212">
    <property type="term" value="F:cytidine transmembrane transporter activity"/>
    <property type="evidence" value="ECO:0007669"/>
    <property type="project" value="TreeGrafter"/>
</dbReference>
<gene>
    <name evidence="9" type="ORF">BPA01_21230</name>
</gene>
<dbReference type="AlphaFoldDB" id="A0A4Y3PGF6"/>
<keyword evidence="3" id="KW-1003">Cell membrane</keyword>
<feature type="transmembrane region" description="Helical" evidence="7">
    <location>
        <begin position="243"/>
        <end position="264"/>
    </location>
</feature>
<dbReference type="InterPro" id="IPR036259">
    <property type="entry name" value="MFS_trans_sf"/>
</dbReference>
<feature type="transmembrane region" description="Helical" evidence="7">
    <location>
        <begin position="116"/>
        <end position="133"/>
    </location>
</feature>
<feature type="transmembrane region" description="Helical" evidence="7">
    <location>
        <begin position="85"/>
        <end position="110"/>
    </location>
</feature>
<sequence>MPGSQVGIGLSGAGGRYFSLSALYLFIYYGFGAFSPLITQYYNSISLTGTQIGLISAVAPVVSIIAQPMWGLFCDRFQIRKTVLILTLVVSGLVGLFFIGTSAFAFVFLLYLILSFFQSAIIPVSDSLALGYAKKNGLQFGDIRLWGAVGFALAALVTGLLVEKLGPSVLFYSYCFALLIAVLLVLRVPDESQETPRFRVGMLTGMRDLLRMPRYLLFLLASFCVLGAVNANNIWFSLFYQEIGGTVAGVGLAFLLFAGSEAPFMKLAGMIVRRWGLELTLLLAAVFGAARWLWYSSAPSTTLVIAMFFVQGISVGFYLATSAQFVRENTPASLQVTALAIFFSVGGGLGTMLCNLAAGWIKDSYSTLGIYLFFGIITVIGIIPLVMIKFGPWKQRSFDEDAEVTQ</sequence>
<evidence type="ECO:0000313" key="9">
    <source>
        <dbReference type="EMBL" id="GEB32543.1"/>
    </source>
</evidence>
<dbReference type="SUPFAM" id="SSF103473">
    <property type="entry name" value="MFS general substrate transporter"/>
    <property type="match status" value="1"/>
</dbReference>
<dbReference type="EMBL" id="BJMH01000008">
    <property type="protein sequence ID" value="GEB32543.1"/>
    <property type="molecule type" value="Genomic_DNA"/>
</dbReference>
<accession>A0A4Y3PGF6</accession>
<dbReference type="Pfam" id="PF12832">
    <property type="entry name" value="MFS_1_like"/>
    <property type="match status" value="1"/>
</dbReference>
<dbReference type="GO" id="GO:0015213">
    <property type="term" value="F:uridine transmembrane transporter activity"/>
    <property type="evidence" value="ECO:0007669"/>
    <property type="project" value="TreeGrafter"/>
</dbReference>
<feature type="transmembrane region" description="Helical" evidence="7">
    <location>
        <begin position="370"/>
        <end position="388"/>
    </location>
</feature>
<keyword evidence="4 7" id="KW-0812">Transmembrane</keyword>
<evidence type="ECO:0000256" key="5">
    <source>
        <dbReference type="ARBA" id="ARBA00022989"/>
    </source>
</evidence>
<evidence type="ECO:0000256" key="4">
    <source>
        <dbReference type="ARBA" id="ARBA00022692"/>
    </source>
</evidence>
<feature type="transmembrane region" description="Helical" evidence="7">
    <location>
        <begin position="300"/>
        <end position="320"/>
    </location>
</feature>
<evidence type="ECO:0000256" key="7">
    <source>
        <dbReference type="SAM" id="Phobius"/>
    </source>
</evidence>
<feature type="transmembrane region" description="Helical" evidence="7">
    <location>
        <begin position="332"/>
        <end position="358"/>
    </location>
</feature>
<dbReference type="InterPro" id="IPR024989">
    <property type="entry name" value="MFS_assoc_dom"/>
</dbReference>
<keyword evidence="5 7" id="KW-1133">Transmembrane helix</keyword>
<feature type="transmembrane region" description="Helical" evidence="7">
    <location>
        <begin position="21"/>
        <end position="42"/>
    </location>
</feature>
<keyword evidence="6 7" id="KW-0472">Membrane</keyword>
<dbReference type="STRING" id="54914.AV540_06800"/>
<feature type="transmembrane region" description="Helical" evidence="7">
    <location>
        <begin position="145"/>
        <end position="163"/>
    </location>
</feature>
<evidence type="ECO:0000256" key="1">
    <source>
        <dbReference type="ARBA" id="ARBA00004651"/>
    </source>
</evidence>
<dbReference type="InterPro" id="IPR020846">
    <property type="entry name" value="MFS_dom"/>
</dbReference>
<evidence type="ECO:0000256" key="6">
    <source>
        <dbReference type="ARBA" id="ARBA00023136"/>
    </source>
</evidence>
<comment type="subcellular location">
    <subcellularLocation>
        <location evidence="1">Cell membrane</location>
        <topology evidence="1">Multi-pass membrane protein</topology>
    </subcellularLocation>
</comment>
<evidence type="ECO:0000256" key="3">
    <source>
        <dbReference type="ARBA" id="ARBA00022475"/>
    </source>
</evidence>
<feature type="transmembrane region" description="Helical" evidence="7">
    <location>
        <begin position="276"/>
        <end position="294"/>
    </location>
</feature>
<dbReference type="Proteomes" id="UP000316882">
    <property type="component" value="Unassembled WGS sequence"/>
</dbReference>
<dbReference type="PANTHER" id="PTHR23522">
    <property type="entry name" value="BLL5896 PROTEIN"/>
    <property type="match status" value="1"/>
</dbReference>
<evidence type="ECO:0000259" key="8">
    <source>
        <dbReference type="PROSITE" id="PS50850"/>
    </source>
</evidence>
<evidence type="ECO:0000256" key="2">
    <source>
        <dbReference type="ARBA" id="ARBA00022448"/>
    </source>
</evidence>
<keyword evidence="10" id="KW-1185">Reference proteome</keyword>
<keyword evidence="2" id="KW-0813">Transport</keyword>
<proteinExistence type="predicted"/>
<dbReference type="GO" id="GO:0005886">
    <property type="term" value="C:plasma membrane"/>
    <property type="evidence" value="ECO:0007669"/>
    <property type="project" value="UniProtKB-SubCell"/>
</dbReference>
<comment type="caution">
    <text evidence="9">The sequence shown here is derived from an EMBL/GenBank/DDBJ whole genome shotgun (WGS) entry which is preliminary data.</text>
</comment>
<feature type="transmembrane region" description="Helical" evidence="7">
    <location>
        <begin position="54"/>
        <end position="73"/>
    </location>
</feature>
<feature type="domain" description="Major facilitator superfamily (MFS) profile" evidence="8">
    <location>
        <begin position="16"/>
        <end position="393"/>
    </location>
</feature>